<dbReference type="AlphaFoldDB" id="A0A517YQJ7"/>
<sequence length="391" mass="44137">MIELVLRLIDRGCSIGHHFLRGIQMLSRTSVLVLFIIFQTLTLYAADAPAQAIQPKDKLVQKVEVLTSKRQIQAWQKLSILLQTKYAYRDQHNIDWQYLCDMMMSDVEGVTTRKQMISDMRWLLAQARDLHLSIINHDQRISTSTSFVEDNSNISWIIDTLSDVRKHKNIVSGITIEGYGYIYVPSLSGNIKQQVNAFYQAVEHVKDTPGVFLDLRVNGGGDELMARGMAGCFIKGKLPYAKNISVDPSSKSGFTPVFTRWFKHDVSGPYYDKPVVVLMGQRCMSSCEALLLMMRAAPNATLLGDRSRGSSGNPRRYELMNGLFVVLPSWQAMTLDGECFEGVGIEPDVYVASRPEEFRNYDPVYEAAVVHMMNRLESEEDVVVTDAVSDE</sequence>
<evidence type="ECO:0000259" key="1">
    <source>
        <dbReference type="SMART" id="SM00245"/>
    </source>
</evidence>
<dbReference type="InterPro" id="IPR005151">
    <property type="entry name" value="Tail-specific_protease"/>
</dbReference>
<proteinExistence type="predicted"/>
<dbReference type="Gene3D" id="3.30.750.44">
    <property type="match status" value="1"/>
</dbReference>
<dbReference type="Pfam" id="PF03572">
    <property type="entry name" value="Peptidase_S41"/>
    <property type="match status" value="1"/>
</dbReference>
<keyword evidence="3" id="KW-1185">Reference proteome</keyword>
<dbReference type="Gene3D" id="3.90.226.10">
    <property type="entry name" value="2-enoyl-CoA Hydratase, Chain A, domain 1"/>
    <property type="match status" value="1"/>
</dbReference>
<evidence type="ECO:0000313" key="2">
    <source>
        <dbReference type="EMBL" id="QDU32497.1"/>
    </source>
</evidence>
<evidence type="ECO:0000313" key="3">
    <source>
        <dbReference type="Proteomes" id="UP000317369"/>
    </source>
</evidence>
<protein>
    <submittedName>
        <fullName evidence="2">Peptidase family S41</fullName>
    </submittedName>
</protein>
<name>A0A517YQJ7_9BACT</name>
<reference evidence="2 3" key="1">
    <citation type="submission" date="2019-02" db="EMBL/GenBank/DDBJ databases">
        <title>Deep-cultivation of Planctomycetes and their phenomic and genomic characterization uncovers novel biology.</title>
        <authorList>
            <person name="Wiegand S."/>
            <person name="Jogler M."/>
            <person name="Boedeker C."/>
            <person name="Pinto D."/>
            <person name="Vollmers J."/>
            <person name="Rivas-Marin E."/>
            <person name="Kohn T."/>
            <person name="Peeters S.H."/>
            <person name="Heuer A."/>
            <person name="Rast P."/>
            <person name="Oberbeckmann S."/>
            <person name="Bunk B."/>
            <person name="Jeske O."/>
            <person name="Meyerdierks A."/>
            <person name="Storesund J.E."/>
            <person name="Kallscheuer N."/>
            <person name="Luecker S."/>
            <person name="Lage O.M."/>
            <person name="Pohl T."/>
            <person name="Merkel B.J."/>
            <person name="Hornburger P."/>
            <person name="Mueller R.-W."/>
            <person name="Bruemmer F."/>
            <person name="Labrenz M."/>
            <person name="Spormann A.M."/>
            <person name="Op den Camp H."/>
            <person name="Overmann J."/>
            <person name="Amann R."/>
            <person name="Jetten M.S.M."/>
            <person name="Mascher T."/>
            <person name="Medema M.H."/>
            <person name="Devos D.P."/>
            <person name="Kaster A.-K."/>
            <person name="Ovreas L."/>
            <person name="Rohde M."/>
            <person name="Galperin M.Y."/>
            <person name="Jogler C."/>
        </authorList>
    </citation>
    <scope>NUCLEOTIDE SEQUENCE [LARGE SCALE GENOMIC DNA]</scope>
    <source>
        <strain evidence="2 3">KS4</strain>
    </source>
</reference>
<dbReference type="PANTHER" id="PTHR11261">
    <property type="entry name" value="INTERPHOTORECEPTOR RETINOID-BINDING PROTEIN"/>
    <property type="match status" value="1"/>
</dbReference>
<dbReference type="GO" id="GO:0006508">
    <property type="term" value="P:proteolysis"/>
    <property type="evidence" value="ECO:0007669"/>
    <property type="project" value="InterPro"/>
</dbReference>
<dbReference type="KEGG" id="pcor:KS4_05290"/>
<gene>
    <name evidence="2" type="ORF">KS4_05290</name>
</gene>
<dbReference type="EMBL" id="CP036425">
    <property type="protein sequence ID" value="QDU32497.1"/>
    <property type="molecule type" value="Genomic_DNA"/>
</dbReference>
<dbReference type="CDD" id="cd07562">
    <property type="entry name" value="Peptidase_S41_TRI"/>
    <property type="match status" value="1"/>
</dbReference>
<dbReference type="OrthoDB" id="6397760at2"/>
<dbReference type="InterPro" id="IPR029045">
    <property type="entry name" value="ClpP/crotonase-like_dom_sf"/>
</dbReference>
<feature type="domain" description="Tail specific protease" evidence="1">
    <location>
        <begin position="150"/>
        <end position="352"/>
    </location>
</feature>
<dbReference type="SUPFAM" id="SSF52096">
    <property type="entry name" value="ClpP/crotonase"/>
    <property type="match status" value="1"/>
</dbReference>
<dbReference type="PANTHER" id="PTHR11261:SF3">
    <property type="entry name" value="RETINOL-BINDING PROTEIN 3"/>
    <property type="match status" value="1"/>
</dbReference>
<accession>A0A517YQJ7</accession>
<organism evidence="2 3">
    <name type="scientific">Poriferisphaera corsica</name>
    <dbReference type="NCBI Taxonomy" id="2528020"/>
    <lineage>
        <taxon>Bacteria</taxon>
        <taxon>Pseudomonadati</taxon>
        <taxon>Planctomycetota</taxon>
        <taxon>Phycisphaerae</taxon>
        <taxon>Phycisphaerales</taxon>
        <taxon>Phycisphaeraceae</taxon>
        <taxon>Poriferisphaera</taxon>
    </lineage>
</organism>
<dbReference type="GO" id="GO:0008236">
    <property type="term" value="F:serine-type peptidase activity"/>
    <property type="evidence" value="ECO:0007669"/>
    <property type="project" value="InterPro"/>
</dbReference>
<dbReference type="SMART" id="SM00245">
    <property type="entry name" value="TSPc"/>
    <property type="match status" value="1"/>
</dbReference>
<dbReference type="Proteomes" id="UP000317369">
    <property type="component" value="Chromosome"/>
</dbReference>